<dbReference type="InterPro" id="IPR040454">
    <property type="entry name" value="TF_IIIC_Tfc1/Sfc1"/>
</dbReference>
<comment type="caution">
    <text evidence="8">The sequence shown here is derived from an EMBL/GenBank/DDBJ whole genome shotgun (WGS) entry which is preliminary data.</text>
</comment>
<keyword evidence="3" id="KW-0804">Transcription</keyword>
<dbReference type="Proteomes" id="UP000279259">
    <property type="component" value="Unassembled WGS sequence"/>
</dbReference>
<dbReference type="EMBL" id="RSCD01000003">
    <property type="protein sequence ID" value="RSH94067.1"/>
    <property type="molecule type" value="Genomic_DNA"/>
</dbReference>
<gene>
    <name evidence="8" type="primary">TFC1</name>
    <name evidence="8" type="ORF">EHS25_006721</name>
</gene>
<proteinExistence type="predicted"/>
<feature type="region of interest" description="Disordered" evidence="5">
    <location>
        <begin position="1"/>
        <end position="38"/>
    </location>
</feature>
<organism evidence="8 9">
    <name type="scientific">Saitozyma podzolica</name>
    <dbReference type="NCBI Taxonomy" id="1890683"/>
    <lineage>
        <taxon>Eukaryota</taxon>
        <taxon>Fungi</taxon>
        <taxon>Dikarya</taxon>
        <taxon>Basidiomycota</taxon>
        <taxon>Agaricomycotina</taxon>
        <taxon>Tremellomycetes</taxon>
        <taxon>Tremellales</taxon>
        <taxon>Trimorphomycetaceae</taxon>
        <taxon>Saitozyma</taxon>
    </lineage>
</organism>
<evidence type="ECO:0000313" key="9">
    <source>
        <dbReference type="Proteomes" id="UP000279259"/>
    </source>
</evidence>
<dbReference type="InterPro" id="IPR041499">
    <property type="entry name" value="Tfc1/Sfc1_N"/>
</dbReference>
<evidence type="ECO:0000259" key="6">
    <source>
        <dbReference type="Pfam" id="PF09734"/>
    </source>
</evidence>
<dbReference type="GO" id="GO:0001003">
    <property type="term" value="F:RNA polymerase III type 2 promoter sequence-specific DNA binding"/>
    <property type="evidence" value="ECO:0007669"/>
    <property type="project" value="TreeGrafter"/>
</dbReference>
<dbReference type="Gene3D" id="3.30.200.160">
    <property type="entry name" value="TFIIIC, subcomplex tauA, subunit Sfc1, barrel domain"/>
    <property type="match status" value="1"/>
</dbReference>
<evidence type="ECO:0000256" key="5">
    <source>
        <dbReference type="SAM" id="MobiDB-lite"/>
    </source>
</evidence>
<dbReference type="GO" id="GO:0001002">
    <property type="term" value="F:RNA polymerase III type 1 promoter sequence-specific DNA binding"/>
    <property type="evidence" value="ECO:0007669"/>
    <property type="project" value="TreeGrafter"/>
</dbReference>
<evidence type="ECO:0000256" key="3">
    <source>
        <dbReference type="ARBA" id="ARBA00023163"/>
    </source>
</evidence>
<keyword evidence="4" id="KW-0539">Nucleus</keyword>
<feature type="region of interest" description="Disordered" evidence="5">
    <location>
        <begin position="182"/>
        <end position="203"/>
    </location>
</feature>
<evidence type="ECO:0000256" key="1">
    <source>
        <dbReference type="ARBA" id="ARBA00004123"/>
    </source>
</evidence>
<evidence type="ECO:0000256" key="4">
    <source>
        <dbReference type="ARBA" id="ARBA00023242"/>
    </source>
</evidence>
<evidence type="ECO:0000256" key="2">
    <source>
        <dbReference type="ARBA" id="ARBA00023125"/>
    </source>
</evidence>
<comment type="subcellular location">
    <subcellularLocation>
        <location evidence="1">Nucleus</location>
    </subcellularLocation>
</comment>
<protein>
    <submittedName>
        <fullName evidence="8">Tau 95 subunit of transcription factor TFIIIC</fullName>
    </submittedName>
</protein>
<dbReference type="GO" id="GO:0006384">
    <property type="term" value="P:transcription initiation at RNA polymerase III promoter"/>
    <property type="evidence" value="ECO:0007669"/>
    <property type="project" value="InterPro"/>
</dbReference>
<sequence length="563" mass="63674">MSEYEPTPSPSPEPAVAGPSSAPHRHLPKQAFSSVEYPGPVSHPSALLKVVSQEDINECFNATYSPAAPPVLEMRYRMDDYAAVPVRGLRAPSQKLLLKITRRKRAREGGDDMGKERDSGEGVFTSEVVGPVTNTVRFRTMADYHFTPNPEGRIANVLQSLRDLDYDAILDYQVPELDESYIEPIDPDSSAEPSDIPFRSLLDLQPPPTFSDRRLPPLYNYKNPPQAVVEEFEDERTGQTRARYVNKARFVGHTPAHVGSVFPGIEVPKEPPKSVLSAAAKLDQNLLIKMRKILVERPVWQRPAFLCQLTEQERKTIKTNKAYLPSVVYTIGAGPFSRSLVRLGYDPSANSSSAIYQRVYFYVQVNRSKNNVLNLDSGESGSDEEEDNVNKGTKSWWESEQERRVVAGLRAPPDRNREYIFDGQELHLDRPDYQLCDITDPLVVKFINDPANLAETYDVSAPHPARLWHRSRSFSHPFPPPLPPLPGASRMLGRYYPLPYSMHRARPRVRQNGWYKPAALNLIKTLVRIKYMHVRETGEKAPDSLCYSAIEEYERDAQADESD</sequence>
<keyword evidence="9" id="KW-1185">Reference proteome</keyword>
<reference evidence="8 9" key="1">
    <citation type="submission" date="2018-11" db="EMBL/GenBank/DDBJ databases">
        <title>Genome sequence of Saitozyma podzolica DSM 27192.</title>
        <authorList>
            <person name="Aliyu H."/>
            <person name="Gorte O."/>
            <person name="Ochsenreither K."/>
        </authorList>
    </citation>
    <scope>NUCLEOTIDE SEQUENCE [LARGE SCALE GENOMIC DNA]</scope>
    <source>
        <strain evidence="8 9">DSM 27192</strain>
    </source>
</reference>
<dbReference type="GO" id="GO:0005634">
    <property type="term" value="C:nucleus"/>
    <property type="evidence" value="ECO:0007669"/>
    <property type="project" value="UniProtKB-SubCell"/>
</dbReference>
<dbReference type="STRING" id="1890683.A0A427YSK5"/>
<keyword evidence="2" id="KW-0238">DNA-binding</keyword>
<dbReference type="Pfam" id="PF17682">
    <property type="entry name" value="Tau95_N"/>
    <property type="match status" value="1"/>
</dbReference>
<feature type="region of interest" description="Disordered" evidence="5">
    <location>
        <begin position="374"/>
        <end position="395"/>
    </location>
</feature>
<evidence type="ECO:0000313" key="8">
    <source>
        <dbReference type="EMBL" id="RSH94067.1"/>
    </source>
</evidence>
<dbReference type="PANTHER" id="PTHR13230:SF5">
    <property type="entry name" value="GENERAL TRANSCRIPTION FACTOR 3C POLYPEPTIDE 5"/>
    <property type="match status" value="1"/>
</dbReference>
<dbReference type="InterPro" id="IPR042536">
    <property type="entry name" value="TFIIIC_tauA_Sfc1"/>
</dbReference>
<feature type="domain" description="Transcription factor IIIC subunit Tfc1/Sfc1 triple barrel" evidence="7">
    <location>
        <begin position="34"/>
        <end position="146"/>
    </location>
</feature>
<dbReference type="PANTHER" id="PTHR13230">
    <property type="entry name" value="GENERAL TRANSCRIPTION FACTOR IIIC, POLYPEPTIDE 5"/>
    <property type="match status" value="1"/>
</dbReference>
<dbReference type="InterPro" id="IPR019136">
    <property type="entry name" value="TF_IIIC_su-5_HTH"/>
</dbReference>
<evidence type="ECO:0000259" key="7">
    <source>
        <dbReference type="Pfam" id="PF17682"/>
    </source>
</evidence>
<dbReference type="AlphaFoldDB" id="A0A427YSK5"/>
<dbReference type="Pfam" id="PF09734">
    <property type="entry name" value="Tau95"/>
    <property type="match status" value="1"/>
</dbReference>
<feature type="domain" description="Transcription factor IIIC subunit 5 HTH" evidence="6">
    <location>
        <begin position="205"/>
        <end position="361"/>
    </location>
</feature>
<accession>A0A427YSK5</accession>
<dbReference type="GO" id="GO:0000127">
    <property type="term" value="C:transcription factor TFIIIC complex"/>
    <property type="evidence" value="ECO:0007669"/>
    <property type="project" value="InterPro"/>
</dbReference>
<dbReference type="OrthoDB" id="5598268at2759"/>
<name>A0A427YSK5_9TREE</name>